<evidence type="ECO:0000256" key="8">
    <source>
        <dbReference type="SAM" id="MobiDB-lite"/>
    </source>
</evidence>
<feature type="region of interest" description="Disordered" evidence="8">
    <location>
        <begin position="677"/>
        <end position="722"/>
    </location>
</feature>
<evidence type="ECO:0000256" key="3">
    <source>
        <dbReference type="ARBA" id="ARBA00022618"/>
    </source>
</evidence>
<dbReference type="EMBL" id="JAEUBE010000352">
    <property type="protein sequence ID" value="KAH3664068.1"/>
    <property type="molecule type" value="Genomic_DNA"/>
</dbReference>
<proteinExistence type="inferred from homology"/>
<comment type="caution">
    <text evidence="9">The sequence shown here is derived from an EMBL/GenBank/DDBJ whole genome shotgun (WGS) entry which is preliminary data.</text>
</comment>
<dbReference type="Pfam" id="PF10345">
    <property type="entry name" value="Cohesin_load"/>
    <property type="match status" value="1"/>
</dbReference>
<evidence type="ECO:0000313" key="9">
    <source>
        <dbReference type="EMBL" id="KAH3664068.1"/>
    </source>
</evidence>
<keyword evidence="5" id="KW-0159">Chromosome partition</keyword>
<dbReference type="GO" id="GO:0005634">
    <property type="term" value="C:nucleus"/>
    <property type="evidence" value="ECO:0007669"/>
    <property type="project" value="UniProtKB-SubCell"/>
</dbReference>
<dbReference type="GeneID" id="70236747"/>
<dbReference type="Proteomes" id="UP000769157">
    <property type="component" value="Unassembled WGS sequence"/>
</dbReference>
<accession>A0A9P8T2Q5</accession>
<reference evidence="9" key="1">
    <citation type="journal article" date="2021" name="Open Biol.">
        <title>Shared evolutionary footprints suggest mitochondrial oxidative damage underlies multiple complex I losses in fungi.</title>
        <authorList>
            <person name="Schikora-Tamarit M.A."/>
            <person name="Marcet-Houben M."/>
            <person name="Nosek J."/>
            <person name="Gabaldon T."/>
        </authorList>
    </citation>
    <scope>NUCLEOTIDE SEQUENCE</scope>
    <source>
        <strain evidence="9">CBS6075</strain>
    </source>
</reference>
<evidence type="ECO:0000256" key="1">
    <source>
        <dbReference type="ARBA" id="ARBA00004123"/>
    </source>
</evidence>
<dbReference type="RefSeq" id="XP_046060348.1">
    <property type="nucleotide sequence ID" value="XM_046205897.1"/>
</dbReference>
<keyword evidence="7" id="KW-0131">Cell cycle</keyword>
<evidence type="ECO:0000256" key="6">
    <source>
        <dbReference type="ARBA" id="ARBA00023242"/>
    </source>
</evidence>
<evidence type="ECO:0000256" key="2">
    <source>
        <dbReference type="ARBA" id="ARBA00008585"/>
    </source>
</evidence>
<dbReference type="GO" id="GO:0051301">
    <property type="term" value="P:cell division"/>
    <property type="evidence" value="ECO:0007669"/>
    <property type="project" value="UniProtKB-KW"/>
</dbReference>
<keyword evidence="6" id="KW-0539">Nucleus</keyword>
<evidence type="ECO:0000313" key="10">
    <source>
        <dbReference type="Proteomes" id="UP000769157"/>
    </source>
</evidence>
<organism evidence="9 10">
    <name type="scientific">Ogataea philodendri</name>
    <dbReference type="NCBI Taxonomy" id="1378263"/>
    <lineage>
        <taxon>Eukaryota</taxon>
        <taxon>Fungi</taxon>
        <taxon>Dikarya</taxon>
        <taxon>Ascomycota</taxon>
        <taxon>Saccharomycotina</taxon>
        <taxon>Pichiomycetes</taxon>
        <taxon>Pichiales</taxon>
        <taxon>Pichiaceae</taxon>
        <taxon>Ogataea</taxon>
    </lineage>
</organism>
<dbReference type="GO" id="GO:0007064">
    <property type="term" value="P:mitotic sister chromatid cohesion"/>
    <property type="evidence" value="ECO:0007669"/>
    <property type="project" value="InterPro"/>
</dbReference>
<feature type="compositionally biased region" description="Basic and acidic residues" evidence="8">
    <location>
        <begin position="685"/>
        <end position="715"/>
    </location>
</feature>
<name>A0A9P8T2Q5_9ASCO</name>
<keyword evidence="3" id="KW-0132">Cell division</keyword>
<dbReference type="OrthoDB" id="5565328at2759"/>
<gene>
    <name evidence="9" type="ORF">OGAPHI_004782</name>
</gene>
<dbReference type="InterPro" id="IPR019440">
    <property type="entry name" value="MAU2"/>
</dbReference>
<dbReference type="GO" id="GO:0007059">
    <property type="term" value="P:chromosome segregation"/>
    <property type="evidence" value="ECO:0007669"/>
    <property type="project" value="UniProtKB-KW"/>
</dbReference>
<evidence type="ECO:0000256" key="5">
    <source>
        <dbReference type="ARBA" id="ARBA00022829"/>
    </source>
</evidence>
<comment type="similarity">
    <text evidence="2">Belongs to the SCC4/mau-2 family.</text>
</comment>
<reference evidence="9" key="2">
    <citation type="submission" date="2021-01" db="EMBL/GenBank/DDBJ databases">
        <authorList>
            <person name="Schikora-Tamarit M.A."/>
        </authorList>
    </citation>
    <scope>NUCLEOTIDE SEQUENCE</scope>
    <source>
        <strain evidence="9">CBS6075</strain>
    </source>
</reference>
<protein>
    <submittedName>
        <fullName evidence="9">Uncharacterized protein</fullName>
    </submittedName>
</protein>
<sequence length="722" mass="84168">MGVSEGNDGSVTESVKIERLIEASDWFVSQAHLKGSSSLESEDHVMDYNNHIRAGLNSLFNVLEQYKSSLSVEQEVMVHYKIASILLRETTSYDIASTYCGRGLQLADRNNMAHYKLMLDILSFEINYLTDKSGNKKACLNYFLSIEQTYDTKNNVELYCFFQYVKIQYFGMTFDGAQVSENFNRMIEMLEPKLDSANFALYQLILICDIQNRLLKGSPIEETFKRHNKLKQSQKQHPDFNSLPSQFAAMTHILDLLLSIQNDDFSDAKSKMGSIDLLIREFKSLDKWAREFVFKITVPMQLGSSSIDLPLQINWLTLREFSMLAYFYCGISYVIKSWDGKNRSEMMFAQCHKYVKLERKEQLRISSVDMEARLLRLKYFSLLVSFYEVLAKFHCNQWNSFNRDEFPQLFEFIDDYNSGQFSSQELLVYHKMVDKVYFLLALQSQRLNNLDDTLQYYLKLRELHSSTANELNDYNFFNDSILASYKQTSTGIGGCLQTAKDFHNQLYYLATLNLAILTIHYLRELKKRDVSEFDDDYQEQMDKYSWFLRLRNVLHDEMAQMRPLYESNVLLKSTLDIMLDFIMADNVHEIEFDLDQLSRLSQISPLLLSMVYFVRAHSFKSDKKKTEPENLDMKVQLYNQSFKASCKQMDSGPNGVGYVALSEISNIIDKNVSHFGKEQQNSAETKLKDLRHGFESRKRKHPDENSRPSSSKDEPLFSSQKK</sequence>
<keyword evidence="10" id="KW-1185">Reference proteome</keyword>
<evidence type="ECO:0000256" key="7">
    <source>
        <dbReference type="ARBA" id="ARBA00023306"/>
    </source>
</evidence>
<dbReference type="AlphaFoldDB" id="A0A9P8T2Q5"/>
<keyword evidence="4" id="KW-0498">Mitosis</keyword>
<comment type="subcellular location">
    <subcellularLocation>
        <location evidence="1">Nucleus</location>
    </subcellularLocation>
</comment>
<evidence type="ECO:0000256" key="4">
    <source>
        <dbReference type="ARBA" id="ARBA00022776"/>
    </source>
</evidence>